<sequence>MVQLNRRRISFGLIASGLAPPAAARAQSVKSQQAAAMAGVNNVAVGSFTIAFLTDRTDTARAGGGLMGGGFGGRSTARSALEGVSDADFQRVTDAAYEDFLGQLRKSGYAPGDRAAVVEAFGRSNAAPLENGLERDVILARDSRAKAKVFSPSSIGGVWLPREVLGQISAPGFAGNRSAIGISMGGASYARSSGQAVVNAFYIVDFANAETYGGWFRNSSAVSVKAGLAIVPEVSKVFAYAPSGRIAMATLSEPVAVGGDFGTFDDSTTGGHKAAEFAANAIGVLGGVGTSSTRRYTMRAEPERWSAGAVELSSSASKVLIQGMGGR</sequence>
<protein>
    <submittedName>
        <fullName evidence="2">Uncharacterized protein</fullName>
    </submittedName>
</protein>
<dbReference type="RefSeq" id="WP_183773132.1">
    <property type="nucleotide sequence ID" value="NZ_JACIDK010000003.1"/>
</dbReference>
<dbReference type="EMBL" id="JACIDK010000003">
    <property type="protein sequence ID" value="MBB3891740.1"/>
    <property type="molecule type" value="Genomic_DNA"/>
</dbReference>
<organism evidence="2 3">
    <name type="scientific">Phenylobacterium haematophilum</name>
    <dbReference type="NCBI Taxonomy" id="98513"/>
    <lineage>
        <taxon>Bacteria</taxon>
        <taxon>Pseudomonadati</taxon>
        <taxon>Pseudomonadota</taxon>
        <taxon>Alphaproteobacteria</taxon>
        <taxon>Caulobacterales</taxon>
        <taxon>Caulobacteraceae</taxon>
        <taxon>Phenylobacterium</taxon>
    </lineage>
</organism>
<evidence type="ECO:0000313" key="3">
    <source>
        <dbReference type="Proteomes" id="UP000530564"/>
    </source>
</evidence>
<keyword evidence="3" id="KW-1185">Reference proteome</keyword>
<accession>A0A840A2P6</accession>
<name>A0A840A2P6_9CAUL</name>
<reference evidence="2 3" key="1">
    <citation type="submission" date="2020-08" db="EMBL/GenBank/DDBJ databases">
        <title>Genomic Encyclopedia of Type Strains, Phase IV (KMG-IV): sequencing the most valuable type-strain genomes for metagenomic binning, comparative biology and taxonomic classification.</title>
        <authorList>
            <person name="Goeker M."/>
        </authorList>
    </citation>
    <scope>NUCLEOTIDE SEQUENCE [LARGE SCALE GENOMIC DNA]</scope>
    <source>
        <strain evidence="2 3">DSM 21793</strain>
    </source>
</reference>
<gene>
    <name evidence="2" type="ORF">GGQ61_002468</name>
</gene>
<keyword evidence="1" id="KW-0732">Signal</keyword>
<feature type="signal peptide" evidence="1">
    <location>
        <begin position="1"/>
        <end position="24"/>
    </location>
</feature>
<evidence type="ECO:0000256" key="1">
    <source>
        <dbReference type="SAM" id="SignalP"/>
    </source>
</evidence>
<proteinExistence type="predicted"/>
<dbReference type="Proteomes" id="UP000530564">
    <property type="component" value="Unassembled WGS sequence"/>
</dbReference>
<comment type="caution">
    <text evidence="2">The sequence shown here is derived from an EMBL/GenBank/DDBJ whole genome shotgun (WGS) entry which is preliminary data.</text>
</comment>
<feature type="chain" id="PRO_5032654063" evidence="1">
    <location>
        <begin position="25"/>
        <end position="327"/>
    </location>
</feature>
<dbReference type="AlphaFoldDB" id="A0A840A2P6"/>
<evidence type="ECO:0000313" key="2">
    <source>
        <dbReference type="EMBL" id="MBB3891740.1"/>
    </source>
</evidence>